<gene>
    <name evidence="3" type="ORF">HPBE_LOCUS26672</name>
</gene>
<evidence type="ECO:0000256" key="1">
    <source>
        <dbReference type="SAM" id="MobiDB-lite"/>
    </source>
</evidence>
<keyword evidence="4" id="KW-1185">Reference proteome</keyword>
<accession>A0A3P8E496</accession>
<proteinExistence type="predicted"/>
<sequence length="158" mass="18764">MSVIDIFKDDYTVSDSEELKPEPAKQSNTPSNLVRKKRRAKFVSKKARRLKEFQKRMARMTKATERRLNELSELCPAETIRQLRDFKPDLSLYTNDYVGRPKVRQSDMDMLAYNAARSDFEWEWYNDAEQLISRLMIQESSDKTEDIENDIKFARIEK</sequence>
<feature type="domain" description="Transcriptional adapter 2-alpha/beta-like" evidence="2">
    <location>
        <begin position="110"/>
        <end position="157"/>
    </location>
</feature>
<evidence type="ECO:0000313" key="4">
    <source>
        <dbReference type="Proteomes" id="UP000050761"/>
    </source>
</evidence>
<dbReference type="Pfam" id="PF22941">
    <property type="entry name" value="TADA2A-like_3rd"/>
    <property type="match status" value="1"/>
</dbReference>
<organism evidence="4 5">
    <name type="scientific">Heligmosomoides polygyrus</name>
    <name type="common">Parasitic roundworm</name>
    <dbReference type="NCBI Taxonomy" id="6339"/>
    <lineage>
        <taxon>Eukaryota</taxon>
        <taxon>Metazoa</taxon>
        <taxon>Ecdysozoa</taxon>
        <taxon>Nematoda</taxon>
        <taxon>Chromadorea</taxon>
        <taxon>Rhabditida</taxon>
        <taxon>Rhabditina</taxon>
        <taxon>Rhabditomorpha</taxon>
        <taxon>Strongyloidea</taxon>
        <taxon>Heligmosomidae</taxon>
        <taxon>Heligmosomoides</taxon>
    </lineage>
</organism>
<dbReference type="WBParaSite" id="HPBE_0002667301-mRNA-1">
    <property type="protein sequence ID" value="HPBE_0002667301-mRNA-1"/>
    <property type="gene ID" value="HPBE_0002667301"/>
</dbReference>
<evidence type="ECO:0000313" key="5">
    <source>
        <dbReference type="WBParaSite" id="HPBE_0002667301-mRNA-1"/>
    </source>
</evidence>
<accession>A0A183GVF3</accession>
<reference evidence="3 4" key="1">
    <citation type="submission" date="2018-11" db="EMBL/GenBank/DDBJ databases">
        <authorList>
            <consortium name="Pathogen Informatics"/>
        </authorList>
    </citation>
    <scope>NUCLEOTIDE SEQUENCE [LARGE SCALE GENOMIC DNA]</scope>
</reference>
<dbReference type="EMBL" id="UZAH01040565">
    <property type="protein sequence ID" value="VDP58842.1"/>
    <property type="molecule type" value="Genomic_DNA"/>
</dbReference>
<dbReference type="OrthoDB" id="270417at2759"/>
<dbReference type="Proteomes" id="UP000050761">
    <property type="component" value="Unassembled WGS sequence"/>
</dbReference>
<evidence type="ECO:0000259" key="2">
    <source>
        <dbReference type="Pfam" id="PF22941"/>
    </source>
</evidence>
<protein>
    <submittedName>
        <fullName evidence="5">BZIP domain-containing protein</fullName>
    </submittedName>
</protein>
<dbReference type="InterPro" id="IPR055141">
    <property type="entry name" value="TADA2A_B-like_dom"/>
</dbReference>
<evidence type="ECO:0000313" key="3">
    <source>
        <dbReference type="EMBL" id="VDP58842.1"/>
    </source>
</evidence>
<dbReference type="AlphaFoldDB" id="A0A183GVF3"/>
<feature type="region of interest" description="Disordered" evidence="1">
    <location>
        <begin position="15"/>
        <end position="37"/>
    </location>
</feature>
<reference evidence="5" key="2">
    <citation type="submission" date="2019-09" db="UniProtKB">
        <authorList>
            <consortium name="WormBaseParasite"/>
        </authorList>
    </citation>
    <scope>IDENTIFICATION</scope>
</reference>
<name>A0A183GVF3_HELPZ</name>